<comment type="caution">
    <text evidence="1">The sequence shown here is derived from an EMBL/GenBank/DDBJ whole genome shotgun (WGS) entry which is preliminary data.</text>
</comment>
<gene>
    <name evidence="1" type="ORF">O6P43_017310</name>
</gene>
<accession>A0AAD7PNF7</accession>
<sequence>MIQFSSSLLIRPLIRPAYKSLQPLAPQAGSFYRQELRTSYFNHNLKNERINKLHQRHYVASRITHGNRVISFPTIEGNEIIWEEGTKTGAIWYLDIKYGMGDQCAEKGDELYVKYRAYAGLDDKKSHDIPPYSIIPGTNKHAKNHVAELEEGIYGMKRDGTRRFVIPHNHKQWYSEDKVEYKIYDLTLLNIIKPGK</sequence>
<dbReference type="InterPro" id="IPR046357">
    <property type="entry name" value="PPIase_dom_sf"/>
</dbReference>
<protein>
    <submittedName>
        <fullName evidence="1">Uncharacterized protein</fullName>
    </submittedName>
</protein>
<reference evidence="1" key="1">
    <citation type="journal article" date="2023" name="Science">
        <title>Elucidation of the pathway for biosynthesis of saponin adjuvants from the soapbark tree.</title>
        <authorList>
            <person name="Reed J."/>
            <person name="Orme A."/>
            <person name="El-Demerdash A."/>
            <person name="Owen C."/>
            <person name="Martin L.B.B."/>
            <person name="Misra R.C."/>
            <person name="Kikuchi S."/>
            <person name="Rejzek M."/>
            <person name="Martin A.C."/>
            <person name="Harkess A."/>
            <person name="Leebens-Mack J."/>
            <person name="Louveau T."/>
            <person name="Stephenson M.J."/>
            <person name="Osbourn A."/>
        </authorList>
    </citation>
    <scope>NUCLEOTIDE SEQUENCE</scope>
    <source>
        <strain evidence="1">S10</strain>
    </source>
</reference>
<name>A0AAD7PNF7_QUISA</name>
<dbReference type="EMBL" id="JARAOO010000007">
    <property type="protein sequence ID" value="KAJ7962023.1"/>
    <property type="molecule type" value="Genomic_DNA"/>
</dbReference>
<organism evidence="1 2">
    <name type="scientific">Quillaja saponaria</name>
    <name type="common">Soap bark tree</name>
    <dbReference type="NCBI Taxonomy" id="32244"/>
    <lineage>
        <taxon>Eukaryota</taxon>
        <taxon>Viridiplantae</taxon>
        <taxon>Streptophyta</taxon>
        <taxon>Embryophyta</taxon>
        <taxon>Tracheophyta</taxon>
        <taxon>Spermatophyta</taxon>
        <taxon>Magnoliopsida</taxon>
        <taxon>eudicotyledons</taxon>
        <taxon>Gunneridae</taxon>
        <taxon>Pentapetalae</taxon>
        <taxon>rosids</taxon>
        <taxon>fabids</taxon>
        <taxon>Fabales</taxon>
        <taxon>Quillajaceae</taxon>
        <taxon>Quillaja</taxon>
    </lineage>
</organism>
<dbReference type="SUPFAM" id="SSF54534">
    <property type="entry name" value="FKBP-like"/>
    <property type="match status" value="1"/>
</dbReference>
<dbReference type="Proteomes" id="UP001163823">
    <property type="component" value="Chromosome 7"/>
</dbReference>
<dbReference type="GO" id="GO:0003755">
    <property type="term" value="F:peptidyl-prolyl cis-trans isomerase activity"/>
    <property type="evidence" value="ECO:0007669"/>
    <property type="project" value="InterPro"/>
</dbReference>
<dbReference type="AlphaFoldDB" id="A0AAD7PNF7"/>
<evidence type="ECO:0000313" key="1">
    <source>
        <dbReference type="EMBL" id="KAJ7962023.1"/>
    </source>
</evidence>
<dbReference type="Gene3D" id="3.10.50.40">
    <property type="match status" value="1"/>
</dbReference>
<keyword evidence="2" id="KW-1185">Reference proteome</keyword>
<evidence type="ECO:0000313" key="2">
    <source>
        <dbReference type="Proteomes" id="UP001163823"/>
    </source>
</evidence>
<proteinExistence type="predicted"/>